<feature type="transmembrane region" description="Helical" evidence="6">
    <location>
        <begin position="341"/>
        <end position="361"/>
    </location>
</feature>
<keyword evidence="9" id="KW-1185">Reference proteome</keyword>
<evidence type="ECO:0000256" key="6">
    <source>
        <dbReference type="SAM" id="Phobius"/>
    </source>
</evidence>
<feature type="transmembrane region" description="Helical" evidence="6">
    <location>
        <begin position="240"/>
        <end position="261"/>
    </location>
</feature>
<dbReference type="InterPro" id="IPR052954">
    <property type="entry name" value="GPCR-Ligand_Int"/>
</dbReference>
<protein>
    <recommendedName>
        <fullName evidence="7">G-protein coupled receptors family 1 profile domain-containing protein</fullName>
    </recommendedName>
</protein>
<dbReference type="Proteomes" id="UP001519460">
    <property type="component" value="Unassembled WGS sequence"/>
</dbReference>
<sequence length="415" mass="47290">MPSCQFHAVFQINSSSPLPCMTNSDSLDVAGVIAYVASDPGTWLNVSNCSLPPGVSSLEDLEMGSEERPMVLIAGRLFYAWFTPFVLLVGVVGNTLSLCVFLSRNMRSLSASTYLAALSTADLTALVFYVLVEWLIRGLPALKGEGEYSRAGLMAVNGTCQMVMYLHYVSRYIGVCHPLRRRDICTTSSTRRLVLGLILLSFLLNLFKPFLSQVQHIPKWGNMCTTRPDHKRLSFVLDSVYAVMITFVPFVVITIFNLLIIRKLLRHNRRRRQVRVVTEESVIRLEFTLILLAVSFCFVALNVPYFATWLKLFLTSNYVSIEQPRRTDLDYFRGVAFITRAIFYVNYCINFFLYSITGAYFRRELRMLFVLRQQKYKYGAYSRCSRLASSSRSSNSHLRRAPSQQSSQCTPQSWV</sequence>
<evidence type="ECO:0000313" key="8">
    <source>
        <dbReference type="EMBL" id="KAK7475466.1"/>
    </source>
</evidence>
<proteinExistence type="predicted"/>
<dbReference type="PROSITE" id="PS50262">
    <property type="entry name" value="G_PROTEIN_RECEP_F1_2"/>
    <property type="match status" value="1"/>
</dbReference>
<dbReference type="PANTHER" id="PTHR46641">
    <property type="entry name" value="FMRFAMIDE RECEPTOR-RELATED"/>
    <property type="match status" value="1"/>
</dbReference>
<name>A0ABD0JKT1_9CAEN</name>
<keyword evidence="2 6" id="KW-0812">Transmembrane</keyword>
<dbReference type="EMBL" id="JACVVK020000405">
    <property type="protein sequence ID" value="KAK7475466.1"/>
    <property type="molecule type" value="Genomic_DNA"/>
</dbReference>
<feature type="domain" description="G-protein coupled receptors family 1 profile" evidence="7">
    <location>
        <begin position="93"/>
        <end position="354"/>
    </location>
</feature>
<organism evidence="8 9">
    <name type="scientific">Batillaria attramentaria</name>
    <dbReference type="NCBI Taxonomy" id="370345"/>
    <lineage>
        <taxon>Eukaryota</taxon>
        <taxon>Metazoa</taxon>
        <taxon>Spiralia</taxon>
        <taxon>Lophotrochozoa</taxon>
        <taxon>Mollusca</taxon>
        <taxon>Gastropoda</taxon>
        <taxon>Caenogastropoda</taxon>
        <taxon>Sorbeoconcha</taxon>
        <taxon>Cerithioidea</taxon>
        <taxon>Batillariidae</taxon>
        <taxon>Batillaria</taxon>
    </lineage>
</organism>
<evidence type="ECO:0000256" key="2">
    <source>
        <dbReference type="ARBA" id="ARBA00022692"/>
    </source>
</evidence>
<comment type="subcellular location">
    <subcellularLocation>
        <location evidence="1">Membrane</location>
    </subcellularLocation>
</comment>
<evidence type="ECO:0000313" key="9">
    <source>
        <dbReference type="Proteomes" id="UP001519460"/>
    </source>
</evidence>
<dbReference type="GO" id="GO:0016020">
    <property type="term" value="C:membrane"/>
    <property type="evidence" value="ECO:0007669"/>
    <property type="project" value="UniProtKB-SubCell"/>
</dbReference>
<comment type="caution">
    <text evidence="8">The sequence shown here is derived from an EMBL/GenBank/DDBJ whole genome shotgun (WGS) entry which is preliminary data.</text>
</comment>
<keyword evidence="4 6" id="KW-0472">Membrane</keyword>
<dbReference type="Pfam" id="PF00001">
    <property type="entry name" value="7tm_1"/>
    <property type="match status" value="1"/>
</dbReference>
<evidence type="ECO:0000259" key="7">
    <source>
        <dbReference type="PROSITE" id="PS50262"/>
    </source>
</evidence>
<dbReference type="PANTHER" id="PTHR46641:SF25">
    <property type="entry name" value="CNMAMIDE RECEPTOR-RELATED"/>
    <property type="match status" value="1"/>
</dbReference>
<evidence type="ECO:0000256" key="5">
    <source>
        <dbReference type="SAM" id="MobiDB-lite"/>
    </source>
</evidence>
<dbReference type="InterPro" id="IPR000276">
    <property type="entry name" value="GPCR_Rhodpsn"/>
</dbReference>
<dbReference type="PRINTS" id="PR00237">
    <property type="entry name" value="GPCRRHODOPSN"/>
</dbReference>
<evidence type="ECO:0000256" key="1">
    <source>
        <dbReference type="ARBA" id="ARBA00004370"/>
    </source>
</evidence>
<feature type="transmembrane region" description="Helical" evidence="6">
    <location>
        <begin position="193"/>
        <end position="211"/>
    </location>
</feature>
<feature type="transmembrane region" description="Helical" evidence="6">
    <location>
        <begin position="114"/>
        <end position="132"/>
    </location>
</feature>
<reference evidence="8 9" key="1">
    <citation type="journal article" date="2023" name="Sci. Data">
        <title>Genome assembly of the Korean intertidal mud-creeper Batillaria attramentaria.</title>
        <authorList>
            <person name="Patra A.K."/>
            <person name="Ho P.T."/>
            <person name="Jun S."/>
            <person name="Lee S.J."/>
            <person name="Kim Y."/>
            <person name="Won Y.J."/>
        </authorList>
    </citation>
    <scope>NUCLEOTIDE SEQUENCE [LARGE SCALE GENOMIC DNA]</scope>
    <source>
        <strain evidence="8">Wonlab-2016</strain>
    </source>
</reference>
<dbReference type="AlphaFoldDB" id="A0ABD0JKT1"/>
<feature type="region of interest" description="Disordered" evidence="5">
    <location>
        <begin position="392"/>
        <end position="415"/>
    </location>
</feature>
<evidence type="ECO:0000256" key="4">
    <source>
        <dbReference type="ARBA" id="ARBA00023136"/>
    </source>
</evidence>
<dbReference type="InterPro" id="IPR017452">
    <property type="entry name" value="GPCR_Rhodpsn_7TM"/>
</dbReference>
<feature type="transmembrane region" description="Helical" evidence="6">
    <location>
        <begin position="78"/>
        <end position="102"/>
    </location>
</feature>
<feature type="transmembrane region" description="Helical" evidence="6">
    <location>
        <begin position="282"/>
        <end position="307"/>
    </location>
</feature>
<dbReference type="Gene3D" id="1.20.1070.10">
    <property type="entry name" value="Rhodopsin 7-helix transmembrane proteins"/>
    <property type="match status" value="1"/>
</dbReference>
<dbReference type="SUPFAM" id="SSF81321">
    <property type="entry name" value="Family A G protein-coupled receptor-like"/>
    <property type="match status" value="1"/>
</dbReference>
<feature type="transmembrane region" description="Helical" evidence="6">
    <location>
        <begin position="152"/>
        <end position="173"/>
    </location>
</feature>
<keyword evidence="3 6" id="KW-1133">Transmembrane helix</keyword>
<gene>
    <name evidence="8" type="ORF">BaRGS_00033285</name>
</gene>
<accession>A0ABD0JKT1</accession>
<evidence type="ECO:0000256" key="3">
    <source>
        <dbReference type="ARBA" id="ARBA00022989"/>
    </source>
</evidence>